<evidence type="ECO:0008006" key="4">
    <source>
        <dbReference type="Google" id="ProtNLM"/>
    </source>
</evidence>
<accession>A0AAD7N8W4</accession>
<name>A0AAD7N8W4_9AGAR</name>
<comment type="caution">
    <text evidence="2">The sequence shown here is derived from an EMBL/GenBank/DDBJ whole genome shotgun (WGS) entry which is preliminary data.</text>
</comment>
<gene>
    <name evidence="2" type="ORF">DFH07DRAFT_544603</name>
</gene>
<feature type="compositionally biased region" description="Basic and acidic residues" evidence="1">
    <location>
        <begin position="197"/>
        <end position="215"/>
    </location>
</feature>
<evidence type="ECO:0000313" key="3">
    <source>
        <dbReference type="Proteomes" id="UP001215280"/>
    </source>
</evidence>
<dbReference type="PANTHER" id="PTHR37450">
    <property type="entry name" value="CIPC PROTEIN"/>
    <property type="match status" value="1"/>
</dbReference>
<dbReference type="Pfam" id="PF12585">
    <property type="entry name" value="DUF3759"/>
    <property type="match status" value="1"/>
</dbReference>
<sequence length="224" mass="25313">MGLFDNDDDYRRQEEAWRTVERARLHPEKHEAKLSHELIAGAASFAAAKMYEDKLEKEGKPVDHAFAKRLLAGFAGAYIDRLVETKGLDAWDEHKDKARVKEEAQRYYEEKHLQEYSDEAHQHWMAEHTHWSANGAPPPPVQYPPGYEPGFMRPQDFAPYPGQQGPYIAPPPTIVRGGVRETASPRASRALGWTSRAEGRDDGGEDGAKGGDVRPSRTWAVRPR</sequence>
<dbReference type="Proteomes" id="UP001215280">
    <property type="component" value="Unassembled WGS sequence"/>
</dbReference>
<dbReference type="EMBL" id="JARJLG010000081">
    <property type="protein sequence ID" value="KAJ7750667.1"/>
    <property type="molecule type" value="Genomic_DNA"/>
</dbReference>
<dbReference type="PANTHER" id="PTHR37450:SF1">
    <property type="entry name" value="CIPC PROTEIN"/>
    <property type="match status" value="1"/>
</dbReference>
<reference evidence="2" key="1">
    <citation type="submission" date="2023-03" db="EMBL/GenBank/DDBJ databases">
        <title>Massive genome expansion in bonnet fungi (Mycena s.s.) driven by repeated elements and novel gene families across ecological guilds.</title>
        <authorList>
            <consortium name="Lawrence Berkeley National Laboratory"/>
            <person name="Harder C.B."/>
            <person name="Miyauchi S."/>
            <person name="Viragh M."/>
            <person name="Kuo A."/>
            <person name="Thoen E."/>
            <person name="Andreopoulos B."/>
            <person name="Lu D."/>
            <person name="Skrede I."/>
            <person name="Drula E."/>
            <person name="Henrissat B."/>
            <person name="Morin E."/>
            <person name="Kohler A."/>
            <person name="Barry K."/>
            <person name="LaButti K."/>
            <person name="Morin E."/>
            <person name="Salamov A."/>
            <person name="Lipzen A."/>
            <person name="Mereny Z."/>
            <person name="Hegedus B."/>
            <person name="Baldrian P."/>
            <person name="Stursova M."/>
            <person name="Weitz H."/>
            <person name="Taylor A."/>
            <person name="Grigoriev I.V."/>
            <person name="Nagy L.G."/>
            <person name="Martin F."/>
            <person name="Kauserud H."/>
        </authorList>
    </citation>
    <scope>NUCLEOTIDE SEQUENCE</scope>
    <source>
        <strain evidence="2">CBHHK188m</strain>
    </source>
</reference>
<dbReference type="InterPro" id="IPR022234">
    <property type="entry name" value="DUF3759"/>
</dbReference>
<feature type="region of interest" description="Disordered" evidence="1">
    <location>
        <begin position="171"/>
        <end position="224"/>
    </location>
</feature>
<evidence type="ECO:0000313" key="2">
    <source>
        <dbReference type="EMBL" id="KAJ7750667.1"/>
    </source>
</evidence>
<organism evidence="2 3">
    <name type="scientific">Mycena maculata</name>
    <dbReference type="NCBI Taxonomy" id="230809"/>
    <lineage>
        <taxon>Eukaryota</taxon>
        <taxon>Fungi</taxon>
        <taxon>Dikarya</taxon>
        <taxon>Basidiomycota</taxon>
        <taxon>Agaricomycotina</taxon>
        <taxon>Agaricomycetes</taxon>
        <taxon>Agaricomycetidae</taxon>
        <taxon>Agaricales</taxon>
        <taxon>Marasmiineae</taxon>
        <taxon>Mycenaceae</taxon>
        <taxon>Mycena</taxon>
    </lineage>
</organism>
<keyword evidence="3" id="KW-1185">Reference proteome</keyword>
<protein>
    <recommendedName>
        <fullName evidence="4">CipC-like antibiotic response protein</fullName>
    </recommendedName>
</protein>
<proteinExistence type="predicted"/>
<evidence type="ECO:0000256" key="1">
    <source>
        <dbReference type="SAM" id="MobiDB-lite"/>
    </source>
</evidence>
<dbReference type="AlphaFoldDB" id="A0AAD7N8W4"/>